<keyword evidence="2" id="KW-1185">Reference proteome</keyword>
<accession>A0A395H6A8</accession>
<reference evidence="1 2" key="1">
    <citation type="submission" date="2018-02" db="EMBL/GenBank/DDBJ databases">
        <title>The genomes of Aspergillus section Nigri reveals drivers in fungal speciation.</title>
        <authorList>
            <consortium name="DOE Joint Genome Institute"/>
            <person name="Vesth T.C."/>
            <person name="Nybo J."/>
            <person name="Theobald S."/>
            <person name="Brandl J."/>
            <person name="Frisvad J.C."/>
            <person name="Nielsen K.F."/>
            <person name="Lyhne E.K."/>
            <person name="Kogle M.E."/>
            <person name="Kuo A."/>
            <person name="Riley R."/>
            <person name="Clum A."/>
            <person name="Nolan M."/>
            <person name="Lipzen A."/>
            <person name="Salamov A."/>
            <person name="Henrissat B."/>
            <person name="Wiebenga A."/>
            <person name="De vries R.P."/>
            <person name="Grigoriev I.V."/>
            <person name="Mortensen U.H."/>
            <person name="Andersen M.R."/>
            <person name="Baker S.E."/>
        </authorList>
    </citation>
    <scope>NUCLEOTIDE SEQUENCE [LARGE SCALE GENOMIC DNA]</scope>
    <source>
        <strain evidence="1 2">CBS 121593</strain>
    </source>
</reference>
<dbReference type="EMBL" id="KZ824427">
    <property type="protein sequence ID" value="RAL03437.1"/>
    <property type="molecule type" value="Genomic_DNA"/>
</dbReference>
<name>A0A395H6A8_9EURO</name>
<dbReference type="VEuPathDB" id="FungiDB:BO80DRAFT_283397"/>
<gene>
    <name evidence="1" type="ORF">BO80DRAFT_283397</name>
</gene>
<dbReference type="GeneID" id="37219806"/>
<dbReference type="AlphaFoldDB" id="A0A395H6A8"/>
<protein>
    <submittedName>
        <fullName evidence="1">Uncharacterized protein</fullName>
    </submittedName>
</protein>
<dbReference type="RefSeq" id="XP_025577764.1">
    <property type="nucleotide sequence ID" value="XM_025714941.1"/>
</dbReference>
<dbReference type="Proteomes" id="UP000249402">
    <property type="component" value="Unassembled WGS sequence"/>
</dbReference>
<sequence>MSLRTQLYLYHYLEVNLTPGSTGVEPFPAPYMLRKPIPTKFLPSHYTNFHP</sequence>
<evidence type="ECO:0000313" key="1">
    <source>
        <dbReference type="EMBL" id="RAL03437.1"/>
    </source>
</evidence>
<evidence type="ECO:0000313" key="2">
    <source>
        <dbReference type="Proteomes" id="UP000249402"/>
    </source>
</evidence>
<proteinExistence type="predicted"/>
<organism evidence="1 2">
    <name type="scientific">Aspergillus ibericus CBS 121593</name>
    <dbReference type="NCBI Taxonomy" id="1448316"/>
    <lineage>
        <taxon>Eukaryota</taxon>
        <taxon>Fungi</taxon>
        <taxon>Dikarya</taxon>
        <taxon>Ascomycota</taxon>
        <taxon>Pezizomycotina</taxon>
        <taxon>Eurotiomycetes</taxon>
        <taxon>Eurotiomycetidae</taxon>
        <taxon>Eurotiales</taxon>
        <taxon>Aspergillaceae</taxon>
        <taxon>Aspergillus</taxon>
        <taxon>Aspergillus subgen. Circumdati</taxon>
    </lineage>
</organism>